<dbReference type="InterPro" id="IPR052936">
    <property type="entry name" value="Jasmonate_Hydroxylase-like"/>
</dbReference>
<dbReference type="EMBL" id="JBHTMB010000050">
    <property type="protein sequence ID" value="MFD1233151.1"/>
    <property type="molecule type" value="Genomic_DNA"/>
</dbReference>
<keyword evidence="2" id="KW-0503">Monooxygenase</keyword>
<proteinExistence type="predicted"/>
<protein>
    <submittedName>
        <fullName evidence="2">Antibiotic biosynthesis monooxygenase family protein</fullName>
        <ecNumber evidence="2">1.14.-.-</ecNumber>
    </submittedName>
</protein>
<gene>
    <name evidence="2" type="ORF">ACFQ34_07640</name>
</gene>
<evidence type="ECO:0000313" key="2">
    <source>
        <dbReference type="EMBL" id="MFD1233151.1"/>
    </source>
</evidence>
<evidence type="ECO:0000259" key="1">
    <source>
        <dbReference type="PROSITE" id="PS51725"/>
    </source>
</evidence>
<dbReference type="PANTHER" id="PTHR37811">
    <property type="entry name" value="BLL5343 PROTEIN"/>
    <property type="match status" value="1"/>
</dbReference>
<feature type="domain" description="ABM" evidence="1">
    <location>
        <begin position="2"/>
        <end position="93"/>
    </location>
</feature>
<dbReference type="PROSITE" id="PS51725">
    <property type="entry name" value="ABM"/>
    <property type="match status" value="1"/>
</dbReference>
<dbReference type="RefSeq" id="WP_346092428.1">
    <property type="nucleotide sequence ID" value="NZ_BAABKS010000053.1"/>
</dbReference>
<dbReference type="InterPro" id="IPR011008">
    <property type="entry name" value="Dimeric_a/b-barrel"/>
</dbReference>
<organism evidence="2 3">
    <name type="scientific">Pseudonocardia benzenivorans</name>
    <dbReference type="NCBI Taxonomy" id="228005"/>
    <lineage>
        <taxon>Bacteria</taxon>
        <taxon>Bacillati</taxon>
        <taxon>Actinomycetota</taxon>
        <taxon>Actinomycetes</taxon>
        <taxon>Pseudonocardiales</taxon>
        <taxon>Pseudonocardiaceae</taxon>
        <taxon>Pseudonocardia</taxon>
    </lineage>
</organism>
<comment type="caution">
    <text evidence="2">The sequence shown here is derived from an EMBL/GenBank/DDBJ whole genome shotgun (WGS) entry which is preliminary data.</text>
</comment>
<keyword evidence="3" id="KW-1185">Reference proteome</keyword>
<dbReference type="Gene3D" id="3.30.70.100">
    <property type="match status" value="1"/>
</dbReference>
<reference evidence="3" key="1">
    <citation type="journal article" date="2019" name="Int. J. Syst. Evol. Microbiol.">
        <title>The Global Catalogue of Microorganisms (GCM) 10K type strain sequencing project: providing services to taxonomists for standard genome sequencing and annotation.</title>
        <authorList>
            <consortium name="The Broad Institute Genomics Platform"/>
            <consortium name="The Broad Institute Genome Sequencing Center for Infectious Disease"/>
            <person name="Wu L."/>
            <person name="Ma J."/>
        </authorList>
    </citation>
    <scope>NUCLEOTIDE SEQUENCE [LARGE SCALE GENOMIC DNA]</scope>
    <source>
        <strain evidence="3">CCUG 49018</strain>
    </source>
</reference>
<keyword evidence="2" id="KW-0560">Oxidoreductase</keyword>
<dbReference type="InterPro" id="IPR007138">
    <property type="entry name" value="ABM_dom"/>
</dbReference>
<dbReference type="PANTHER" id="PTHR37811:SF2">
    <property type="entry name" value="ABM DOMAIN-CONTAINING PROTEIN"/>
    <property type="match status" value="1"/>
</dbReference>
<dbReference type="Pfam" id="PF03992">
    <property type="entry name" value="ABM"/>
    <property type="match status" value="1"/>
</dbReference>
<dbReference type="Proteomes" id="UP001597182">
    <property type="component" value="Unassembled WGS sequence"/>
</dbReference>
<dbReference type="EC" id="1.14.-.-" evidence="2"/>
<dbReference type="SUPFAM" id="SSF54909">
    <property type="entry name" value="Dimeric alpha+beta barrel"/>
    <property type="match status" value="1"/>
</dbReference>
<accession>A0ABW3VE89</accession>
<dbReference type="GO" id="GO:0004497">
    <property type="term" value="F:monooxygenase activity"/>
    <property type="evidence" value="ECO:0007669"/>
    <property type="project" value="UniProtKB-KW"/>
</dbReference>
<evidence type="ECO:0000313" key="3">
    <source>
        <dbReference type="Proteomes" id="UP001597182"/>
    </source>
</evidence>
<name>A0ABW3VE89_9PSEU</name>
<sequence>MFAVLFEAHSRPDRRDAYAELARLLDGDLRENPGLVDHDLHRSVIRPGWMLSLSTWEDEKALVRWRTHPNHQLAQARGRNEIFVDYTVRTGELTRDTGTPGSGVLREQRFDETTAGAGNTVVLVGPMEPSCPPTTPDAGEIASRLGLDLEADGLTSWDVYEHVENPGMLLVRTVWRDQAAAADFESAAVFPGNPRIRRIRIVRYFSMYNRGEAPQYYPDHPDHPT</sequence>